<accession>A0AAD5MP19</accession>
<gene>
    <name evidence="1" type="ORF">KIN20_009413</name>
</gene>
<dbReference type="Proteomes" id="UP001196413">
    <property type="component" value="Unassembled WGS sequence"/>
</dbReference>
<comment type="caution">
    <text evidence="1">The sequence shown here is derived from an EMBL/GenBank/DDBJ whole genome shotgun (WGS) entry which is preliminary data.</text>
</comment>
<dbReference type="EMBL" id="JAHQIW010001561">
    <property type="protein sequence ID" value="KAJ1352911.1"/>
    <property type="molecule type" value="Genomic_DNA"/>
</dbReference>
<reference evidence="1" key="1">
    <citation type="submission" date="2021-06" db="EMBL/GenBank/DDBJ databases">
        <title>Parelaphostrongylus tenuis whole genome reference sequence.</title>
        <authorList>
            <person name="Garwood T.J."/>
            <person name="Larsen P.A."/>
            <person name="Fountain-Jones N.M."/>
            <person name="Garbe J.R."/>
            <person name="Macchietto M.G."/>
            <person name="Kania S.A."/>
            <person name="Gerhold R.W."/>
            <person name="Richards J.E."/>
            <person name="Wolf T.M."/>
        </authorList>
    </citation>
    <scope>NUCLEOTIDE SEQUENCE</scope>
    <source>
        <strain evidence="1">MNPRO001-30</strain>
        <tissue evidence="1">Meninges</tissue>
    </source>
</reference>
<evidence type="ECO:0000313" key="1">
    <source>
        <dbReference type="EMBL" id="KAJ1352911.1"/>
    </source>
</evidence>
<name>A0AAD5MP19_PARTN</name>
<protein>
    <submittedName>
        <fullName evidence="1">Uncharacterized protein</fullName>
    </submittedName>
</protein>
<organism evidence="1 2">
    <name type="scientific">Parelaphostrongylus tenuis</name>
    <name type="common">Meningeal worm</name>
    <dbReference type="NCBI Taxonomy" id="148309"/>
    <lineage>
        <taxon>Eukaryota</taxon>
        <taxon>Metazoa</taxon>
        <taxon>Ecdysozoa</taxon>
        <taxon>Nematoda</taxon>
        <taxon>Chromadorea</taxon>
        <taxon>Rhabditida</taxon>
        <taxon>Rhabditina</taxon>
        <taxon>Rhabditomorpha</taxon>
        <taxon>Strongyloidea</taxon>
        <taxon>Metastrongylidae</taxon>
        <taxon>Parelaphostrongylus</taxon>
    </lineage>
</organism>
<sequence>MHLVYSDTMDFKWATIVLIRAFAHSNGWVRLWALEKLVAIQPGTMAASYDYFLTVISNQLNSNEPFWRLVYRGSLSAFLDSLRSQIVGILSLLDNSDRETFLRRIFLTITEMSSPSSMFFISHSSMEIPTFPCLHMDDISLVIMLLQKARHIQNTTLRLATLFNFVVFFSKIVKSSREVANKIGYMTAFFSREDQSLFNRFVNMKSSQVILQSAFEPLDVVQFALQNRVDFEKDDFAALLWIRANLTGKKDEMKAVIEKVLADRLAEETNGSIEELSCSVIEAVDTLLTILFAYKEELLPVFYGLAELIQRYILFRCTTASSSKPQPSRVHSVYVGIWKRLELSLKSIVDLCLSLISEEKEITVERHCFLLQISYDAFAHLSHDELDDVIPCLVRYLGENPLLPLEHSKSVVIPRDKDANKLSAVIHEYRLKFVIKLLPNVLRMDPKQILMDCADQLAYASSYPVAQCYLDILQMLIDEVPCSTTLLAVVKAAIVFTKEQKKSHHFLPTLRSLLRLCFSKSVMNEQSVASVFMEYAFDLLTVAQLNTSVALYLSEALSKAENANLLSRNGRLWFFLSLSLDQYQERKIKFSMQLMR</sequence>
<dbReference type="AlphaFoldDB" id="A0AAD5MP19"/>
<keyword evidence="2" id="KW-1185">Reference proteome</keyword>
<proteinExistence type="predicted"/>
<evidence type="ECO:0000313" key="2">
    <source>
        <dbReference type="Proteomes" id="UP001196413"/>
    </source>
</evidence>